<evidence type="ECO:0000256" key="7">
    <source>
        <dbReference type="ARBA" id="ARBA00023601"/>
    </source>
</evidence>
<dbReference type="InterPro" id="IPR000385">
    <property type="entry name" value="MoaA_NifB_PqqE_Fe-S-bd_CS"/>
</dbReference>
<evidence type="ECO:0000256" key="6">
    <source>
        <dbReference type="ARBA" id="ARBA00023014"/>
    </source>
</evidence>
<dbReference type="Proteomes" id="UP000283329">
    <property type="component" value="Unassembled WGS sequence"/>
</dbReference>
<dbReference type="SFLD" id="SFLDG01386">
    <property type="entry name" value="main_SPASM_domain-containing"/>
    <property type="match status" value="1"/>
</dbReference>
<dbReference type="InterPro" id="IPR007197">
    <property type="entry name" value="rSAM"/>
</dbReference>
<evidence type="ECO:0000256" key="2">
    <source>
        <dbReference type="ARBA" id="ARBA00022485"/>
    </source>
</evidence>
<evidence type="ECO:0000313" key="9">
    <source>
        <dbReference type="Proteomes" id="UP000283329"/>
    </source>
</evidence>
<comment type="cofactor">
    <cofactor evidence="1">
        <name>[4Fe-4S] cluster</name>
        <dbReference type="ChEBI" id="CHEBI:49883"/>
    </cofactor>
</comment>
<dbReference type="Pfam" id="PF13353">
    <property type="entry name" value="Fer4_12"/>
    <property type="match status" value="1"/>
</dbReference>
<dbReference type="InterPro" id="IPR058240">
    <property type="entry name" value="rSAM_sf"/>
</dbReference>
<dbReference type="PANTHER" id="PTHR43273">
    <property type="entry name" value="ANAEROBIC SULFATASE-MATURATING ENZYME HOMOLOG ASLB-RELATED"/>
    <property type="match status" value="1"/>
</dbReference>
<dbReference type="GO" id="GO:0051539">
    <property type="term" value="F:4 iron, 4 sulfur cluster binding"/>
    <property type="evidence" value="ECO:0007669"/>
    <property type="project" value="UniProtKB-KW"/>
</dbReference>
<evidence type="ECO:0000256" key="1">
    <source>
        <dbReference type="ARBA" id="ARBA00001966"/>
    </source>
</evidence>
<dbReference type="Gene3D" id="3.20.20.70">
    <property type="entry name" value="Aldolase class I"/>
    <property type="match status" value="1"/>
</dbReference>
<keyword evidence="2" id="KW-0004">4Fe-4S</keyword>
<sequence length="373" mass="43440">MIRRLPKAKIVTLFVTYGCNLNCIYCFEHYKDPSKKMPLELAQSIILKEIEEIEKSEINDAIKIDLFGGEPLFNFSFIKEFCEWFWSLNIKIPHIIYATTNGTLLDKTKQEWFRQHKDDFVLVMSVDGDSAMQLENRGCTMERLPIEFAYELWPDQAFKMTISSNTLPHLSEGVISLLQKGYLVESRLAQGETWKSGDEVIYKRELNQIANFYLQNPEYHPGALFTRYYGDILHDKTPLKFCGTGTNMVAYDVEGKKYPCHMFSPIVLGRDAREDLKKIDFYNPDELIEDSCRSCKMLRVCPSCLGFNYFQRGDVKKRDKGMCKLLLAEAQVVSAFQIQYYTKNKNIISWEEKIKLKAALKTYELLTDFSFEE</sequence>
<accession>A0A414X270</accession>
<name>A0A414X270_BACOV</name>
<evidence type="ECO:0000313" key="8">
    <source>
        <dbReference type="EMBL" id="RHH46546.1"/>
    </source>
</evidence>
<dbReference type="SFLD" id="SFLDG01067">
    <property type="entry name" value="SPASM/twitch_domain_containing"/>
    <property type="match status" value="1"/>
</dbReference>
<evidence type="ECO:0000256" key="4">
    <source>
        <dbReference type="ARBA" id="ARBA00022723"/>
    </source>
</evidence>
<organism evidence="8 9">
    <name type="scientific">Bacteroides ovatus</name>
    <dbReference type="NCBI Taxonomy" id="28116"/>
    <lineage>
        <taxon>Bacteria</taxon>
        <taxon>Pseudomonadati</taxon>
        <taxon>Bacteroidota</taxon>
        <taxon>Bacteroidia</taxon>
        <taxon>Bacteroidales</taxon>
        <taxon>Bacteroidaceae</taxon>
        <taxon>Bacteroides</taxon>
    </lineage>
</organism>
<protein>
    <submittedName>
        <fullName evidence="8">4Fe-4S cluster-binding domain-containing protein</fullName>
    </submittedName>
</protein>
<keyword evidence="5" id="KW-0408">Iron</keyword>
<dbReference type="SFLD" id="SFLDS00029">
    <property type="entry name" value="Radical_SAM"/>
    <property type="match status" value="1"/>
</dbReference>
<dbReference type="PANTHER" id="PTHR43273:SF3">
    <property type="entry name" value="ANAEROBIC SULFATASE-MATURATING ENZYME HOMOLOG ASLB-RELATED"/>
    <property type="match status" value="1"/>
</dbReference>
<dbReference type="InterPro" id="IPR013785">
    <property type="entry name" value="Aldolase_TIM"/>
</dbReference>
<proteinExistence type="inferred from homology"/>
<keyword evidence="3" id="KW-0949">S-adenosyl-L-methionine</keyword>
<keyword evidence="6" id="KW-0411">Iron-sulfur</keyword>
<comment type="similarity">
    <text evidence="7">Belongs to the radical SAM superfamily. Anaerobic sulfatase-maturating enzyme family.</text>
</comment>
<gene>
    <name evidence="8" type="ORF">DW206_11670</name>
</gene>
<dbReference type="PROSITE" id="PS01305">
    <property type="entry name" value="MOAA_NIFB_PQQE"/>
    <property type="match status" value="1"/>
</dbReference>
<dbReference type="GO" id="GO:0046872">
    <property type="term" value="F:metal ion binding"/>
    <property type="evidence" value="ECO:0007669"/>
    <property type="project" value="UniProtKB-KW"/>
</dbReference>
<dbReference type="RefSeq" id="WP_118299528.1">
    <property type="nucleotide sequence ID" value="NZ_QRJR01000008.1"/>
</dbReference>
<keyword evidence="4" id="KW-0479">Metal-binding</keyword>
<dbReference type="SUPFAM" id="SSF102114">
    <property type="entry name" value="Radical SAM enzymes"/>
    <property type="match status" value="1"/>
</dbReference>
<dbReference type="GO" id="GO:0016491">
    <property type="term" value="F:oxidoreductase activity"/>
    <property type="evidence" value="ECO:0007669"/>
    <property type="project" value="InterPro"/>
</dbReference>
<reference evidence="8 9" key="1">
    <citation type="submission" date="2018-08" db="EMBL/GenBank/DDBJ databases">
        <title>A genome reference for cultivated species of the human gut microbiota.</title>
        <authorList>
            <person name="Zou Y."/>
            <person name="Xue W."/>
            <person name="Luo G."/>
        </authorList>
    </citation>
    <scope>NUCLEOTIDE SEQUENCE [LARGE SCALE GENOMIC DNA]</scope>
    <source>
        <strain evidence="8 9">AM17-48</strain>
    </source>
</reference>
<dbReference type="InterPro" id="IPR023867">
    <property type="entry name" value="Sulphatase_maturase_rSAM"/>
</dbReference>
<comment type="caution">
    <text evidence="8">The sequence shown here is derived from an EMBL/GenBank/DDBJ whole genome shotgun (WGS) entry which is preliminary data.</text>
</comment>
<dbReference type="AlphaFoldDB" id="A0A414X270"/>
<evidence type="ECO:0000256" key="5">
    <source>
        <dbReference type="ARBA" id="ARBA00023004"/>
    </source>
</evidence>
<dbReference type="SFLD" id="SFLDG01384">
    <property type="entry name" value="thioether_bond_formation_requi"/>
    <property type="match status" value="1"/>
</dbReference>
<dbReference type="EMBL" id="QRJR01000008">
    <property type="protein sequence ID" value="RHH46546.1"/>
    <property type="molecule type" value="Genomic_DNA"/>
</dbReference>
<evidence type="ECO:0000256" key="3">
    <source>
        <dbReference type="ARBA" id="ARBA00022691"/>
    </source>
</evidence>